<accession>A0A4Q4Z646</accession>
<name>A0A4Q4Z646_9ACTN</name>
<dbReference type="SMART" id="SM00849">
    <property type="entry name" value="Lactamase_B"/>
    <property type="match status" value="1"/>
</dbReference>
<evidence type="ECO:0000313" key="7">
    <source>
        <dbReference type="Proteomes" id="UP000295198"/>
    </source>
</evidence>
<keyword evidence="2" id="KW-0479">Metal-binding</keyword>
<protein>
    <submittedName>
        <fullName evidence="6">MBL fold metallo-hydrolase</fullName>
    </submittedName>
</protein>
<evidence type="ECO:0000259" key="5">
    <source>
        <dbReference type="SMART" id="SM00849"/>
    </source>
</evidence>
<dbReference type="RefSeq" id="WP_134720520.1">
    <property type="nucleotide sequence ID" value="NZ_SDKM01000045.1"/>
</dbReference>
<dbReference type="InterPro" id="IPR051013">
    <property type="entry name" value="MBL_superfamily_lactonases"/>
</dbReference>
<dbReference type="InterPro" id="IPR001279">
    <property type="entry name" value="Metallo-B-lactamas"/>
</dbReference>
<dbReference type="Gene3D" id="3.60.15.10">
    <property type="entry name" value="Ribonuclease Z/Hydroxyacylglutathione hydrolase-like"/>
    <property type="match status" value="1"/>
</dbReference>
<keyword evidence="3 6" id="KW-0378">Hydrolase</keyword>
<dbReference type="EMBL" id="SDKM01000045">
    <property type="protein sequence ID" value="RYP82551.1"/>
    <property type="molecule type" value="Genomic_DNA"/>
</dbReference>
<reference evidence="6 7" key="1">
    <citation type="submission" date="2019-01" db="EMBL/GenBank/DDBJ databases">
        <title>Nocardioides guangzhouensis sp. nov., an actinobacterium isolated from soil.</title>
        <authorList>
            <person name="Fu Y."/>
            <person name="Cai Y."/>
            <person name="Lin Z."/>
            <person name="Chen P."/>
        </authorList>
    </citation>
    <scope>NUCLEOTIDE SEQUENCE [LARGE SCALE GENOMIC DNA]</scope>
    <source>
        <strain evidence="6 7">130</strain>
    </source>
</reference>
<dbReference type="PANTHER" id="PTHR42978">
    <property type="entry name" value="QUORUM-QUENCHING LACTONASE YTNP-RELATED-RELATED"/>
    <property type="match status" value="1"/>
</dbReference>
<evidence type="ECO:0000256" key="4">
    <source>
        <dbReference type="ARBA" id="ARBA00022833"/>
    </source>
</evidence>
<evidence type="ECO:0000256" key="3">
    <source>
        <dbReference type="ARBA" id="ARBA00022801"/>
    </source>
</evidence>
<dbReference type="PANTHER" id="PTHR42978:SF3">
    <property type="entry name" value="BLR3078 PROTEIN"/>
    <property type="match status" value="1"/>
</dbReference>
<dbReference type="OrthoDB" id="3196337at2"/>
<evidence type="ECO:0000313" key="6">
    <source>
        <dbReference type="EMBL" id="RYP82551.1"/>
    </source>
</evidence>
<comment type="similarity">
    <text evidence="1">Belongs to the metallo-beta-lactamase superfamily.</text>
</comment>
<dbReference type="AlphaFoldDB" id="A0A4Q4Z646"/>
<evidence type="ECO:0000256" key="1">
    <source>
        <dbReference type="ARBA" id="ARBA00007749"/>
    </source>
</evidence>
<keyword evidence="7" id="KW-1185">Reference proteome</keyword>
<gene>
    <name evidence="6" type="ORF">EKO23_21420</name>
</gene>
<comment type="caution">
    <text evidence="6">The sequence shown here is derived from an EMBL/GenBank/DDBJ whole genome shotgun (WGS) entry which is preliminary data.</text>
</comment>
<dbReference type="GO" id="GO:0046872">
    <property type="term" value="F:metal ion binding"/>
    <property type="evidence" value="ECO:0007669"/>
    <property type="project" value="UniProtKB-KW"/>
</dbReference>
<dbReference type="CDD" id="cd07742">
    <property type="entry name" value="metallo-hydrolase-like_MBL-fold"/>
    <property type="match status" value="1"/>
</dbReference>
<dbReference type="GO" id="GO:0016787">
    <property type="term" value="F:hydrolase activity"/>
    <property type="evidence" value="ECO:0007669"/>
    <property type="project" value="UniProtKB-KW"/>
</dbReference>
<dbReference type="SUPFAM" id="SSF56281">
    <property type="entry name" value="Metallo-hydrolase/oxidoreductase"/>
    <property type="match status" value="1"/>
</dbReference>
<dbReference type="InterPro" id="IPR036866">
    <property type="entry name" value="RibonucZ/Hydroxyglut_hydro"/>
</dbReference>
<feature type="domain" description="Metallo-beta-lactamase" evidence="5">
    <location>
        <begin position="27"/>
        <end position="254"/>
    </location>
</feature>
<proteinExistence type="inferred from homology"/>
<dbReference type="Pfam" id="PF00753">
    <property type="entry name" value="Lactamase_B"/>
    <property type="match status" value="1"/>
</dbReference>
<dbReference type="Proteomes" id="UP000295198">
    <property type="component" value="Unassembled WGS sequence"/>
</dbReference>
<keyword evidence="4" id="KW-0862">Zinc</keyword>
<evidence type="ECO:0000256" key="2">
    <source>
        <dbReference type="ARBA" id="ARBA00022723"/>
    </source>
</evidence>
<sequence>MKVHHLNCATLRPVGGFGGRLLPPEVVAHVLLLERDDGLVLVDTGFGTADLATPKRLGRPFVAAMRPALDPTETAVAQVEALGFAADDVRDVVLTHLDLDHAGGIGDFPQARVHVDRDELAAATHPKPAERARYVPAQWAHGPDFVPHAPLGDPWFGFTGVQALGDDVLLVPLRGHTRGHCGVAVRDHDGAWLLHAGDAYFWHGEVDTPPTYARGLTLFQKLMARDEKARRHNQERLRELKATRAGEITVFSAHDKLELDRLAR</sequence>
<organism evidence="6 7">
    <name type="scientific">Nocardioides guangzhouensis</name>
    <dbReference type="NCBI Taxonomy" id="2497878"/>
    <lineage>
        <taxon>Bacteria</taxon>
        <taxon>Bacillati</taxon>
        <taxon>Actinomycetota</taxon>
        <taxon>Actinomycetes</taxon>
        <taxon>Propionibacteriales</taxon>
        <taxon>Nocardioidaceae</taxon>
        <taxon>Nocardioides</taxon>
    </lineage>
</organism>